<dbReference type="EMBL" id="GBRH01195689">
    <property type="protein sequence ID" value="JAE02207.1"/>
    <property type="molecule type" value="Transcribed_RNA"/>
</dbReference>
<organism evidence="2">
    <name type="scientific">Arundo donax</name>
    <name type="common">Giant reed</name>
    <name type="synonym">Donax arundinaceus</name>
    <dbReference type="NCBI Taxonomy" id="35708"/>
    <lineage>
        <taxon>Eukaryota</taxon>
        <taxon>Viridiplantae</taxon>
        <taxon>Streptophyta</taxon>
        <taxon>Embryophyta</taxon>
        <taxon>Tracheophyta</taxon>
        <taxon>Spermatophyta</taxon>
        <taxon>Magnoliopsida</taxon>
        <taxon>Liliopsida</taxon>
        <taxon>Poales</taxon>
        <taxon>Poaceae</taxon>
        <taxon>PACMAD clade</taxon>
        <taxon>Arundinoideae</taxon>
        <taxon>Arundineae</taxon>
        <taxon>Arundo</taxon>
    </lineage>
</organism>
<proteinExistence type="predicted"/>
<reference evidence="2" key="2">
    <citation type="journal article" date="2015" name="Data Brief">
        <title>Shoot transcriptome of the giant reed, Arundo donax.</title>
        <authorList>
            <person name="Barrero R.A."/>
            <person name="Guerrero F.D."/>
            <person name="Moolhuijzen P."/>
            <person name="Goolsby J.A."/>
            <person name="Tidwell J."/>
            <person name="Bellgard S.E."/>
            <person name="Bellgard M.I."/>
        </authorList>
    </citation>
    <scope>NUCLEOTIDE SEQUENCE</scope>
    <source>
        <tissue evidence="2">Shoot tissue taken approximately 20 cm above the soil surface</tissue>
    </source>
</reference>
<evidence type="ECO:0000313" key="2">
    <source>
        <dbReference type="EMBL" id="JAE02207.1"/>
    </source>
</evidence>
<name>A0A0A9V710_ARUDO</name>
<feature type="compositionally biased region" description="Gly residues" evidence="1">
    <location>
        <begin position="1"/>
        <end position="11"/>
    </location>
</feature>
<evidence type="ECO:0000256" key="1">
    <source>
        <dbReference type="SAM" id="MobiDB-lite"/>
    </source>
</evidence>
<feature type="region of interest" description="Disordered" evidence="1">
    <location>
        <begin position="1"/>
        <end position="49"/>
    </location>
</feature>
<protein>
    <submittedName>
        <fullName evidence="2">Uncharacterized protein</fullName>
    </submittedName>
</protein>
<reference evidence="2" key="1">
    <citation type="submission" date="2014-09" db="EMBL/GenBank/DDBJ databases">
        <authorList>
            <person name="Magalhaes I.L.F."/>
            <person name="Oliveira U."/>
            <person name="Santos F.R."/>
            <person name="Vidigal T.H.D.A."/>
            <person name="Brescovit A.D."/>
            <person name="Santos A.J."/>
        </authorList>
    </citation>
    <scope>NUCLEOTIDE SEQUENCE</scope>
    <source>
        <tissue evidence="2">Shoot tissue taken approximately 20 cm above the soil surface</tissue>
    </source>
</reference>
<accession>A0A0A9V710</accession>
<sequence>MAACGRGGGAPPGRTRRLVSLRPSSTARAKPSSMAGTGRGGAGRSGAWRRGRGVGMVWGWVISGRRAESQVGFWRGLRDDELWEEDETRRGQRGGVGCCCAATTGR</sequence>
<dbReference type="AlphaFoldDB" id="A0A0A9V710"/>